<feature type="compositionally biased region" description="Polar residues" evidence="6">
    <location>
        <begin position="31"/>
        <end position="46"/>
    </location>
</feature>
<dbReference type="Gene3D" id="1.10.4030.10">
    <property type="entry name" value="Porin chaperone SurA, peptide-binding domain"/>
    <property type="match status" value="1"/>
</dbReference>
<evidence type="ECO:0000256" key="2">
    <source>
        <dbReference type="ARBA" id="ARBA00013194"/>
    </source>
</evidence>
<dbReference type="InterPro" id="IPR027304">
    <property type="entry name" value="Trigger_fact/SurA_dom_sf"/>
</dbReference>
<keyword evidence="9" id="KW-1185">Reference proteome</keyword>
<protein>
    <recommendedName>
        <fullName evidence="2">peptidylprolyl isomerase</fullName>
        <ecNumber evidence="2">5.2.1.8</ecNumber>
    </recommendedName>
</protein>
<dbReference type="OrthoDB" id="4775280at2"/>
<evidence type="ECO:0000313" key="8">
    <source>
        <dbReference type="EMBL" id="TFJ91588.1"/>
    </source>
</evidence>
<feature type="region of interest" description="Disordered" evidence="6">
    <location>
        <begin position="22"/>
        <end position="55"/>
    </location>
</feature>
<keyword evidence="3 7" id="KW-0732">Signal</keyword>
<gene>
    <name evidence="8" type="ORF">E4U82_16800</name>
</gene>
<dbReference type="Pfam" id="PF13624">
    <property type="entry name" value="SurA_N_3"/>
    <property type="match status" value="1"/>
</dbReference>
<evidence type="ECO:0000256" key="3">
    <source>
        <dbReference type="ARBA" id="ARBA00022729"/>
    </source>
</evidence>
<evidence type="ECO:0000256" key="1">
    <source>
        <dbReference type="ARBA" id="ARBA00000971"/>
    </source>
</evidence>
<evidence type="ECO:0000313" key="9">
    <source>
        <dbReference type="Proteomes" id="UP000298484"/>
    </source>
</evidence>
<sequence length="256" mass="28580">MKKFIMLMITLSLAVLLAACGGDGDSKDNSENGSEGDQGEQASGQQEMPEPDLEDVPDVVAKVNEEEITKKEFESTYKGRFQQMAMQAQMTGQEIDQDQMKQQTAEGLVGTELIVQEANNRDYSASDKEIDETLNEMAQQQQLESSDKLISALEEQGMKKDEVMSQAATQVKIDKLIAEESGDTEPTEKELKEAYDQFKAQQEQMNKDGEGSEQEVKSYDDMKSDLKTQLKNQKQAEATQTLVDQLRENADVTINL</sequence>
<feature type="chain" id="PRO_5039011815" description="peptidylprolyl isomerase" evidence="7">
    <location>
        <begin position="19"/>
        <end position="256"/>
    </location>
</feature>
<evidence type="ECO:0000256" key="5">
    <source>
        <dbReference type="ARBA" id="ARBA00023235"/>
    </source>
</evidence>
<dbReference type="RefSeq" id="WP_135111333.1">
    <property type="nucleotide sequence ID" value="NZ_SRHY01000046.1"/>
</dbReference>
<evidence type="ECO:0000256" key="7">
    <source>
        <dbReference type="SAM" id="SignalP"/>
    </source>
</evidence>
<dbReference type="PANTHER" id="PTHR47245:SF1">
    <property type="entry name" value="FOLDASE PROTEIN PRSA"/>
    <property type="match status" value="1"/>
</dbReference>
<feature type="region of interest" description="Disordered" evidence="6">
    <location>
        <begin position="201"/>
        <end position="223"/>
    </location>
</feature>
<name>A0A4Y9A770_9BACI</name>
<dbReference type="GO" id="GO:0003755">
    <property type="term" value="F:peptidyl-prolyl cis-trans isomerase activity"/>
    <property type="evidence" value="ECO:0007669"/>
    <property type="project" value="UniProtKB-KW"/>
</dbReference>
<dbReference type="PROSITE" id="PS51257">
    <property type="entry name" value="PROKAR_LIPOPROTEIN"/>
    <property type="match status" value="1"/>
</dbReference>
<evidence type="ECO:0000256" key="6">
    <source>
        <dbReference type="SAM" id="MobiDB-lite"/>
    </source>
</evidence>
<feature type="compositionally biased region" description="Basic and acidic residues" evidence="6">
    <location>
        <begin position="205"/>
        <end position="223"/>
    </location>
</feature>
<comment type="catalytic activity">
    <reaction evidence="1">
        <text>[protein]-peptidylproline (omega=180) = [protein]-peptidylproline (omega=0)</text>
        <dbReference type="Rhea" id="RHEA:16237"/>
        <dbReference type="Rhea" id="RHEA-COMP:10747"/>
        <dbReference type="Rhea" id="RHEA-COMP:10748"/>
        <dbReference type="ChEBI" id="CHEBI:83833"/>
        <dbReference type="ChEBI" id="CHEBI:83834"/>
        <dbReference type="EC" id="5.2.1.8"/>
    </reaction>
</comment>
<dbReference type="EC" id="5.2.1.8" evidence="2"/>
<feature type="signal peptide" evidence="7">
    <location>
        <begin position="1"/>
        <end position="18"/>
    </location>
</feature>
<accession>A0A4Y9A770</accession>
<dbReference type="SUPFAM" id="SSF109998">
    <property type="entry name" value="Triger factor/SurA peptide-binding domain-like"/>
    <property type="match status" value="1"/>
</dbReference>
<keyword evidence="4" id="KW-0697">Rotamase</keyword>
<dbReference type="InterPro" id="IPR050245">
    <property type="entry name" value="PrsA_foldase"/>
</dbReference>
<reference evidence="8 9" key="1">
    <citation type="submission" date="2019-03" db="EMBL/GenBank/DDBJ databases">
        <title>Genome sequence of Lentibacillus salicampi ATCC BAA-719.</title>
        <authorList>
            <person name="Maclea K.S."/>
            <person name="Simoes Junior M."/>
        </authorList>
    </citation>
    <scope>NUCLEOTIDE SEQUENCE [LARGE SCALE GENOMIC DNA]</scope>
    <source>
        <strain evidence="8 9">ATCC BAA-719</strain>
    </source>
</reference>
<organism evidence="8 9">
    <name type="scientific">Lentibacillus salicampi</name>
    <dbReference type="NCBI Taxonomy" id="175306"/>
    <lineage>
        <taxon>Bacteria</taxon>
        <taxon>Bacillati</taxon>
        <taxon>Bacillota</taxon>
        <taxon>Bacilli</taxon>
        <taxon>Bacillales</taxon>
        <taxon>Bacillaceae</taxon>
        <taxon>Lentibacillus</taxon>
    </lineage>
</organism>
<evidence type="ECO:0000256" key="4">
    <source>
        <dbReference type="ARBA" id="ARBA00023110"/>
    </source>
</evidence>
<keyword evidence="5 8" id="KW-0413">Isomerase</keyword>
<dbReference type="Proteomes" id="UP000298484">
    <property type="component" value="Unassembled WGS sequence"/>
</dbReference>
<comment type="caution">
    <text evidence="8">The sequence shown here is derived from an EMBL/GenBank/DDBJ whole genome shotgun (WGS) entry which is preliminary data.</text>
</comment>
<dbReference type="PANTHER" id="PTHR47245">
    <property type="entry name" value="PEPTIDYLPROLYL ISOMERASE"/>
    <property type="match status" value="1"/>
</dbReference>
<dbReference type="AlphaFoldDB" id="A0A4Y9A770"/>
<proteinExistence type="predicted"/>
<dbReference type="EMBL" id="SRHY01000046">
    <property type="protein sequence ID" value="TFJ91588.1"/>
    <property type="molecule type" value="Genomic_DNA"/>
</dbReference>